<evidence type="ECO:0000313" key="1">
    <source>
        <dbReference type="EMBL" id="QTA90427.1"/>
    </source>
</evidence>
<keyword evidence="2" id="KW-1185">Reference proteome</keyword>
<proteinExistence type="predicted"/>
<name>A0A975BRK9_9BACT</name>
<sequence length="61" mass="7271">MTKPNQTRQFRSKKSQSGQIFHLNSDYLTKTGEQKLFEKKMTKPVIFFDYRATIQTDTPER</sequence>
<evidence type="ECO:0000313" key="2">
    <source>
        <dbReference type="Proteomes" id="UP000663722"/>
    </source>
</evidence>
<dbReference type="EMBL" id="CP061800">
    <property type="protein sequence ID" value="QTA90427.1"/>
    <property type="molecule type" value="Genomic_DNA"/>
</dbReference>
<reference evidence="1" key="1">
    <citation type="journal article" date="2021" name="Microb. Physiol.">
        <title>Proteogenomic Insights into the Physiology of Marine, Sulfate-Reducing, Filamentous Desulfonema limicola and Desulfonema magnum.</title>
        <authorList>
            <person name="Schnaars V."/>
            <person name="Wohlbrand L."/>
            <person name="Scheve S."/>
            <person name="Hinrichs C."/>
            <person name="Reinhardt R."/>
            <person name="Rabus R."/>
        </authorList>
    </citation>
    <scope>NUCLEOTIDE SEQUENCE</scope>
    <source>
        <strain evidence="1">4be13</strain>
    </source>
</reference>
<dbReference type="AlphaFoldDB" id="A0A975BRK9"/>
<organism evidence="1 2">
    <name type="scientific">Desulfonema magnum</name>
    <dbReference type="NCBI Taxonomy" id="45655"/>
    <lineage>
        <taxon>Bacteria</taxon>
        <taxon>Pseudomonadati</taxon>
        <taxon>Thermodesulfobacteriota</taxon>
        <taxon>Desulfobacteria</taxon>
        <taxon>Desulfobacterales</taxon>
        <taxon>Desulfococcaceae</taxon>
        <taxon>Desulfonema</taxon>
    </lineage>
</organism>
<protein>
    <submittedName>
        <fullName evidence="1">Uncharacterized protein</fullName>
    </submittedName>
</protein>
<dbReference type="KEGG" id="dmm:dnm_064880"/>
<dbReference type="Proteomes" id="UP000663722">
    <property type="component" value="Chromosome"/>
</dbReference>
<gene>
    <name evidence="1" type="ORF">dnm_064880</name>
</gene>
<accession>A0A975BRK9</accession>